<dbReference type="PANTHER" id="PTHR43791:SF27">
    <property type="entry name" value="TRANSPORTER, PUTATIVE (AFU_ORTHOLOGUE AFUA_2G15730)-RELATED"/>
    <property type="match status" value="1"/>
</dbReference>
<feature type="transmembrane region" description="Helical" evidence="7">
    <location>
        <begin position="266"/>
        <end position="288"/>
    </location>
</feature>
<dbReference type="PROSITE" id="PS50850">
    <property type="entry name" value="MFS"/>
    <property type="match status" value="1"/>
</dbReference>
<feature type="compositionally biased region" description="Basic residues" evidence="6">
    <location>
        <begin position="1"/>
        <end position="11"/>
    </location>
</feature>
<proteinExistence type="predicted"/>
<dbReference type="InterPro" id="IPR011701">
    <property type="entry name" value="MFS"/>
</dbReference>
<sequence length="559" mass="62510">MSYGTRHHGSKSSHNVDQLDRSPSPPMGSDSDSEDDHLSLRGGDGNFELKDFSHREHDLRDQDSGGSDEEEKCPEFGRHRRGSASTVQSFMLYTPDEERSVIKKFDRRLVLFVALLYMLSFLDRSNIGNARIAGLSEDLDLSSLQYEWLLRAFYITYILFEWMTLLWKVFPPHVYLSICVASWGLIASLQSVAFSFPSLLVLRAALGIGEAAFVGVPFFMSFFYKRDELAFRTGLFISAAPLATSFASSLAWAITKIGTKIPIASWRLLFLLEGFPSIIVSAFVFLYIPDNPQSARYLTPTERRVAKLRLRKEKECHEKRSKQNGLKWREIAQTLIDPKSYLTAAMFFCANVAFSSLPVFLPTIIEEMGYTALQSQALSAPPYLVSFLTVLATAYLSDHFSTRSSFVIFHALFAASGYALMAIAGSLHLTPHIRYIGVYPASMGFFSVVTILITWTINNQDSDSKKGTGVAMLNYIGQLGPLVGVQLYPESEGPFYVKGMGVCAGSMGAVAVLAFVLRVILERKNRRAAGEERKQEGEDEGLVGEGRMRRESKRFVFML</sequence>
<evidence type="ECO:0000256" key="4">
    <source>
        <dbReference type="ARBA" id="ARBA00022989"/>
    </source>
</evidence>
<feature type="transmembrane region" description="Helical" evidence="7">
    <location>
        <begin position="109"/>
        <end position="128"/>
    </location>
</feature>
<dbReference type="Proteomes" id="UP001590951">
    <property type="component" value="Unassembled WGS sequence"/>
</dbReference>
<feature type="domain" description="Major facilitator superfamily (MFS) profile" evidence="8">
    <location>
        <begin position="109"/>
        <end position="526"/>
    </location>
</feature>
<dbReference type="EMBL" id="JBHFEH010000002">
    <property type="protein sequence ID" value="KAL2058348.1"/>
    <property type="molecule type" value="Genomic_DNA"/>
</dbReference>
<keyword evidence="4 7" id="KW-1133">Transmembrane helix</keyword>
<name>A0ABR4BKL0_9LECA</name>
<feature type="transmembrane region" description="Helical" evidence="7">
    <location>
        <begin position="341"/>
        <end position="365"/>
    </location>
</feature>
<feature type="transmembrane region" description="Helical" evidence="7">
    <location>
        <begin position="200"/>
        <end position="223"/>
    </location>
</feature>
<dbReference type="InterPro" id="IPR036259">
    <property type="entry name" value="MFS_trans_sf"/>
</dbReference>
<protein>
    <recommendedName>
        <fullName evidence="8">Major facilitator superfamily (MFS) profile domain-containing protein</fullName>
    </recommendedName>
</protein>
<evidence type="ECO:0000313" key="10">
    <source>
        <dbReference type="Proteomes" id="UP001590951"/>
    </source>
</evidence>
<feature type="transmembrane region" description="Helical" evidence="7">
    <location>
        <begin position="377"/>
        <end position="396"/>
    </location>
</feature>
<reference evidence="9 10" key="1">
    <citation type="submission" date="2024-09" db="EMBL/GenBank/DDBJ databases">
        <title>Rethinking Asexuality: The Enigmatic Case of Functional Sexual Genes in Lepraria (Stereocaulaceae).</title>
        <authorList>
            <person name="Doellman M."/>
            <person name="Sun Y."/>
            <person name="Barcenas-Pena A."/>
            <person name="Lumbsch H.T."/>
            <person name="Grewe F."/>
        </authorList>
    </citation>
    <scope>NUCLEOTIDE SEQUENCE [LARGE SCALE GENOMIC DNA]</scope>
    <source>
        <strain evidence="9 10">Grewe 0041</strain>
    </source>
</reference>
<feature type="transmembrane region" description="Helical" evidence="7">
    <location>
        <begin position="435"/>
        <end position="457"/>
    </location>
</feature>
<gene>
    <name evidence="9" type="ORF">ABVK25_001076</name>
</gene>
<keyword evidence="3 7" id="KW-0812">Transmembrane</keyword>
<comment type="subcellular location">
    <subcellularLocation>
        <location evidence="1">Membrane</location>
        <topology evidence="1">Multi-pass membrane protein</topology>
    </subcellularLocation>
</comment>
<evidence type="ECO:0000256" key="5">
    <source>
        <dbReference type="ARBA" id="ARBA00023136"/>
    </source>
</evidence>
<organism evidence="9 10">
    <name type="scientific">Lepraria finkii</name>
    <dbReference type="NCBI Taxonomy" id="1340010"/>
    <lineage>
        <taxon>Eukaryota</taxon>
        <taxon>Fungi</taxon>
        <taxon>Dikarya</taxon>
        <taxon>Ascomycota</taxon>
        <taxon>Pezizomycotina</taxon>
        <taxon>Lecanoromycetes</taxon>
        <taxon>OSLEUM clade</taxon>
        <taxon>Lecanoromycetidae</taxon>
        <taxon>Lecanorales</taxon>
        <taxon>Lecanorineae</taxon>
        <taxon>Stereocaulaceae</taxon>
        <taxon>Lepraria</taxon>
    </lineage>
</organism>
<dbReference type="PANTHER" id="PTHR43791">
    <property type="entry name" value="PERMEASE-RELATED"/>
    <property type="match status" value="1"/>
</dbReference>
<feature type="region of interest" description="Disordered" evidence="6">
    <location>
        <begin position="1"/>
        <end position="81"/>
    </location>
</feature>
<evidence type="ECO:0000256" key="3">
    <source>
        <dbReference type="ARBA" id="ARBA00022692"/>
    </source>
</evidence>
<evidence type="ECO:0000256" key="7">
    <source>
        <dbReference type="SAM" id="Phobius"/>
    </source>
</evidence>
<keyword evidence="10" id="KW-1185">Reference proteome</keyword>
<dbReference type="Gene3D" id="1.20.1250.20">
    <property type="entry name" value="MFS general substrate transporter like domains"/>
    <property type="match status" value="2"/>
</dbReference>
<feature type="transmembrane region" description="Helical" evidence="7">
    <location>
        <begin position="148"/>
        <end position="167"/>
    </location>
</feature>
<dbReference type="Pfam" id="PF07690">
    <property type="entry name" value="MFS_1"/>
    <property type="match status" value="1"/>
</dbReference>
<keyword evidence="5 7" id="KW-0472">Membrane</keyword>
<keyword evidence="2" id="KW-0813">Transport</keyword>
<feature type="transmembrane region" description="Helical" evidence="7">
    <location>
        <begin position="174"/>
        <end position="194"/>
    </location>
</feature>
<evidence type="ECO:0000259" key="8">
    <source>
        <dbReference type="PROSITE" id="PS50850"/>
    </source>
</evidence>
<comment type="caution">
    <text evidence="9">The sequence shown here is derived from an EMBL/GenBank/DDBJ whole genome shotgun (WGS) entry which is preliminary data.</text>
</comment>
<feature type="transmembrane region" description="Helical" evidence="7">
    <location>
        <begin position="408"/>
        <end position="429"/>
    </location>
</feature>
<dbReference type="SUPFAM" id="SSF103473">
    <property type="entry name" value="MFS general substrate transporter"/>
    <property type="match status" value="1"/>
</dbReference>
<dbReference type="InterPro" id="IPR020846">
    <property type="entry name" value="MFS_dom"/>
</dbReference>
<evidence type="ECO:0000256" key="2">
    <source>
        <dbReference type="ARBA" id="ARBA00022448"/>
    </source>
</evidence>
<feature type="transmembrane region" description="Helical" evidence="7">
    <location>
        <begin position="495"/>
        <end position="517"/>
    </location>
</feature>
<accession>A0ABR4BKL0</accession>
<evidence type="ECO:0000313" key="9">
    <source>
        <dbReference type="EMBL" id="KAL2058348.1"/>
    </source>
</evidence>
<evidence type="ECO:0000256" key="6">
    <source>
        <dbReference type="SAM" id="MobiDB-lite"/>
    </source>
</evidence>
<evidence type="ECO:0000256" key="1">
    <source>
        <dbReference type="ARBA" id="ARBA00004141"/>
    </source>
</evidence>
<feature type="compositionally biased region" description="Basic and acidic residues" evidence="6">
    <location>
        <begin position="47"/>
        <end position="63"/>
    </location>
</feature>